<dbReference type="InterPro" id="IPR004146">
    <property type="entry name" value="DC1"/>
</dbReference>
<proteinExistence type="predicted"/>
<protein>
    <recommendedName>
        <fullName evidence="3">DC1 domain-containing protein</fullName>
    </recommendedName>
</protein>
<feature type="domain" description="DC1" evidence="3">
    <location>
        <begin position="178"/>
        <end position="223"/>
    </location>
</feature>
<name>A0ABD3T8X7_9LAMI</name>
<sequence>MKHFSHPHELSAAPMVSSHEIPFSTVAQGAISTYTNSALIYHMQSIHSKSHIEHSLGLLYPPYCSGPCDACGESCDGFTYNCNLCNYNVHANCLQQINENDVGSSSTNKHFSHPHTLNLLEPLGMDKYYDETMIITCSVCEQLIPVNSGAAYECPNRVCDFIFHKSCFDTPRTILNHKSHPNHPLGLLSEPPQYSLYYNCTACGDLINGFSYQCKECDDFRLHAWHNKHPLVLLYRTPPKSNVEQGFYNIVSCGVCDNGITEGYWSYYCKDCDFVTDLNCAFSAEVEPPTDDEKEDNDEEEEVNDEEKEEEDDEEEEEELSDAMKLTRANIKAMNQMAITNFQLQMAQLNARTIANMWR</sequence>
<evidence type="ECO:0000259" key="3">
    <source>
        <dbReference type="Pfam" id="PF03107"/>
    </source>
</evidence>
<feature type="compositionally biased region" description="Acidic residues" evidence="2">
    <location>
        <begin position="288"/>
        <end position="321"/>
    </location>
</feature>
<evidence type="ECO:0000256" key="1">
    <source>
        <dbReference type="ARBA" id="ARBA00022737"/>
    </source>
</evidence>
<keyword evidence="1" id="KW-0677">Repeat</keyword>
<dbReference type="InterPro" id="IPR046349">
    <property type="entry name" value="C1-like_sf"/>
</dbReference>
<dbReference type="PANTHER" id="PTHR46288">
    <property type="entry name" value="PHORBOL-ESTER/DAG-TYPE DOMAIN-CONTAINING PROTEIN"/>
    <property type="match status" value="1"/>
</dbReference>
<organism evidence="4 5">
    <name type="scientific">Penstemon smallii</name>
    <dbReference type="NCBI Taxonomy" id="265156"/>
    <lineage>
        <taxon>Eukaryota</taxon>
        <taxon>Viridiplantae</taxon>
        <taxon>Streptophyta</taxon>
        <taxon>Embryophyta</taxon>
        <taxon>Tracheophyta</taxon>
        <taxon>Spermatophyta</taxon>
        <taxon>Magnoliopsida</taxon>
        <taxon>eudicotyledons</taxon>
        <taxon>Gunneridae</taxon>
        <taxon>Pentapetalae</taxon>
        <taxon>asterids</taxon>
        <taxon>lamiids</taxon>
        <taxon>Lamiales</taxon>
        <taxon>Plantaginaceae</taxon>
        <taxon>Cheloneae</taxon>
        <taxon>Penstemon</taxon>
    </lineage>
</organism>
<dbReference type="PANTHER" id="PTHR46288:SF27">
    <property type="entry name" value="CYSTEINE_HISTIDINE-RICH C1 DOMAIN FAMILY PROTEIN"/>
    <property type="match status" value="1"/>
</dbReference>
<reference evidence="4 5" key="1">
    <citation type="submission" date="2024-12" db="EMBL/GenBank/DDBJ databases">
        <title>The unique morphological basis and parallel evolutionary history of personate flowers in Penstemon.</title>
        <authorList>
            <person name="Depatie T.H."/>
            <person name="Wessinger C.A."/>
        </authorList>
    </citation>
    <scope>NUCLEOTIDE SEQUENCE [LARGE SCALE GENOMIC DNA]</scope>
    <source>
        <strain evidence="4">WTNN_2</strain>
        <tissue evidence="4">Leaf</tissue>
    </source>
</reference>
<feature type="domain" description="DC1" evidence="3">
    <location>
        <begin position="225"/>
        <end position="281"/>
    </location>
</feature>
<accession>A0ABD3T8X7</accession>
<dbReference type="AlphaFoldDB" id="A0ABD3T8X7"/>
<dbReference type="SUPFAM" id="SSF57889">
    <property type="entry name" value="Cysteine-rich domain"/>
    <property type="match status" value="3"/>
</dbReference>
<evidence type="ECO:0000313" key="4">
    <source>
        <dbReference type="EMBL" id="KAL3832888.1"/>
    </source>
</evidence>
<dbReference type="Pfam" id="PF03107">
    <property type="entry name" value="C1_2"/>
    <property type="match status" value="4"/>
</dbReference>
<feature type="region of interest" description="Disordered" evidence="2">
    <location>
        <begin position="286"/>
        <end position="323"/>
    </location>
</feature>
<evidence type="ECO:0000256" key="2">
    <source>
        <dbReference type="SAM" id="MobiDB-lite"/>
    </source>
</evidence>
<feature type="domain" description="DC1" evidence="3">
    <location>
        <begin position="111"/>
        <end position="167"/>
    </location>
</feature>
<evidence type="ECO:0000313" key="5">
    <source>
        <dbReference type="Proteomes" id="UP001634393"/>
    </source>
</evidence>
<gene>
    <name evidence="4" type="ORF">ACJIZ3_007624</name>
</gene>
<comment type="caution">
    <text evidence="4">The sequence shown here is derived from an EMBL/GenBank/DDBJ whole genome shotgun (WGS) entry which is preliminary data.</text>
</comment>
<keyword evidence="5" id="KW-1185">Reference proteome</keyword>
<feature type="domain" description="DC1" evidence="3">
    <location>
        <begin position="49"/>
        <end position="93"/>
    </location>
</feature>
<dbReference type="Proteomes" id="UP001634393">
    <property type="component" value="Unassembled WGS sequence"/>
</dbReference>
<dbReference type="EMBL" id="JBJXBP010000004">
    <property type="protein sequence ID" value="KAL3832888.1"/>
    <property type="molecule type" value="Genomic_DNA"/>
</dbReference>